<organism evidence="2 3">
    <name type="scientific">Beauveria asiatica</name>
    <dbReference type="NCBI Taxonomy" id="1069075"/>
    <lineage>
        <taxon>Eukaryota</taxon>
        <taxon>Fungi</taxon>
        <taxon>Dikarya</taxon>
        <taxon>Ascomycota</taxon>
        <taxon>Pezizomycotina</taxon>
        <taxon>Sordariomycetes</taxon>
        <taxon>Hypocreomycetidae</taxon>
        <taxon>Hypocreales</taxon>
        <taxon>Cordycipitaceae</taxon>
        <taxon>Beauveria</taxon>
    </lineage>
</organism>
<protein>
    <recommendedName>
        <fullName evidence="4">NAD dependent epimerase/dehydratase family protein</fullName>
    </recommendedName>
</protein>
<keyword evidence="3" id="KW-1185">Reference proteome</keyword>
<reference evidence="2 3" key="1">
    <citation type="submission" date="2020-02" db="EMBL/GenBank/DDBJ databases">
        <title>Comparative genomics of the hypocrealean fungal genus Beauvera.</title>
        <authorList>
            <person name="Showalter D.N."/>
            <person name="Bushley K.E."/>
            <person name="Rehner S.A."/>
        </authorList>
    </citation>
    <scope>NUCLEOTIDE SEQUENCE [LARGE SCALE GENOMIC DNA]</scope>
    <source>
        <strain evidence="2 3">ARSEF4384</strain>
    </source>
</reference>
<evidence type="ECO:0000256" key="1">
    <source>
        <dbReference type="SAM" id="MobiDB-lite"/>
    </source>
</evidence>
<evidence type="ECO:0000313" key="3">
    <source>
        <dbReference type="Proteomes" id="UP001397290"/>
    </source>
</evidence>
<feature type="region of interest" description="Disordered" evidence="1">
    <location>
        <begin position="225"/>
        <end position="253"/>
    </location>
</feature>
<dbReference type="EMBL" id="JAAHCF010001189">
    <property type="protein sequence ID" value="KAK8141111.1"/>
    <property type="molecule type" value="Genomic_DNA"/>
</dbReference>
<dbReference type="AlphaFoldDB" id="A0AAW0RGJ0"/>
<comment type="caution">
    <text evidence="2">The sequence shown here is derived from an EMBL/GenBank/DDBJ whole genome shotgun (WGS) entry which is preliminary data.</text>
</comment>
<evidence type="ECO:0000313" key="2">
    <source>
        <dbReference type="EMBL" id="KAK8141111.1"/>
    </source>
</evidence>
<accession>A0AAW0RGJ0</accession>
<feature type="compositionally biased region" description="Pro residues" evidence="1">
    <location>
        <begin position="15"/>
        <end position="24"/>
    </location>
</feature>
<name>A0AAW0RGJ0_9HYPO</name>
<feature type="region of interest" description="Disordered" evidence="1">
    <location>
        <begin position="1"/>
        <end position="31"/>
    </location>
</feature>
<evidence type="ECO:0008006" key="4">
    <source>
        <dbReference type="Google" id="ProtNLM"/>
    </source>
</evidence>
<dbReference type="Proteomes" id="UP001397290">
    <property type="component" value="Unassembled WGS sequence"/>
</dbReference>
<feature type="region of interest" description="Disordered" evidence="1">
    <location>
        <begin position="156"/>
        <end position="178"/>
    </location>
</feature>
<sequence length="302" mass="32841">MSNQPEEAFIGDGELPPPYSPEPSPSSIHPDSLFAAHLASLRGQIRAQQASRASRQDQHDSQLLALLVPHVEALLASVAARDEPLVQATLVPEEAVAADWRPAEPPEEDTPSIVRVRTRPAPTKMMAGDSKQPAAAAAANAGGVLISGGAERQEEFDGWGRWGQDAARRGQDEDEDDEDKLWWKDENMAKRLARYLQPKRKVVVAVDRPAVAAKMAEATRSKSRWNMFGGGRRKSGSEGNGSPAPAANSRPDAAVEAADDVSMHVTAEEVTFRRENEMGIWESSTGWGVVVRVRVRTWNIST</sequence>
<gene>
    <name evidence="2" type="ORF">G3M48_000770</name>
</gene>
<proteinExistence type="predicted"/>